<dbReference type="GO" id="GO:1990281">
    <property type="term" value="C:efflux pump complex"/>
    <property type="evidence" value="ECO:0007669"/>
    <property type="project" value="TreeGrafter"/>
</dbReference>
<comment type="subcellular location">
    <subcellularLocation>
        <location evidence="1">Cell envelope</location>
    </subcellularLocation>
</comment>
<dbReference type="AlphaFoldDB" id="A0A222FK67"/>
<name>A0A222FK67_9GAMM</name>
<reference evidence="6 7" key="1">
    <citation type="submission" date="2017-07" db="EMBL/GenBank/DDBJ databases">
        <title>Annotated genome sequence of Bacterioplanes sanyensis isolated from Red Sea.</title>
        <authorList>
            <person name="Rehman Z.U."/>
        </authorList>
    </citation>
    <scope>NUCLEOTIDE SEQUENCE [LARGE SCALE GENOMIC DNA]</scope>
    <source>
        <strain evidence="6 7">NV9</strain>
    </source>
</reference>
<feature type="domain" description="Multidrug resistance protein MdtA-like barrel-sandwich hybrid" evidence="4">
    <location>
        <begin position="58"/>
        <end position="180"/>
    </location>
</feature>
<dbReference type="SUPFAM" id="SSF111369">
    <property type="entry name" value="HlyD-like secretion proteins"/>
    <property type="match status" value="1"/>
</dbReference>
<dbReference type="Gene3D" id="2.40.420.20">
    <property type="match status" value="1"/>
</dbReference>
<evidence type="ECO:0000256" key="1">
    <source>
        <dbReference type="ARBA" id="ARBA00004196"/>
    </source>
</evidence>
<evidence type="ECO:0000259" key="4">
    <source>
        <dbReference type="Pfam" id="PF25917"/>
    </source>
</evidence>
<dbReference type="PROSITE" id="PS51257">
    <property type="entry name" value="PROKAR_LIPOPROTEIN"/>
    <property type="match status" value="1"/>
</dbReference>
<dbReference type="PANTHER" id="PTHR30469:SF20">
    <property type="entry name" value="EFFLUX RND TRANSPORTER PERIPLASMIC ADAPTOR SUBUNIT"/>
    <property type="match status" value="1"/>
</dbReference>
<dbReference type="PANTHER" id="PTHR30469">
    <property type="entry name" value="MULTIDRUG RESISTANCE PROTEIN MDTA"/>
    <property type="match status" value="1"/>
</dbReference>
<dbReference type="Gene3D" id="2.40.50.100">
    <property type="match status" value="1"/>
</dbReference>
<feature type="domain" description="Multidrug resistance protein MdtA-like C-terminal permuted SH3" evidence="5">
    <location>
        <begin position="290"/>
        <end position="342"/>
    </location>
</feature>
<proteinExistence type="inferred from homology"/>
<protein>
    <submittedName>
        <fullName evidence="6">Efflux transporter periplasmic adaptor subunit</fullName>
    </submittedName>
</protein>
<dbReference type="InterPro" id="IPR058627">
    <property type="entry name" value="MdtA-like_C"/>
</dbReference>
<comment type="similarity">
    <text evidence="2">Belongs to the membrane fusion protein (MFP) (TC 8.A.1) family.</text>
</comment>
<dbReference type="Gene3D" id="1.10.287.470">
    <property type="entry name" value="Helix hairpin bin"/>
    <property type="match status" value="1"/>
</dbReference>
<dbReference type="OrthoDB" id="1185083at2"/>
<keyword evidence="7" id="KW-1185">Reference proteome</keyword>
<dbReference type="NCBIfam" id="TIGR01730">
    <property type="entry name" value="RND_mfp"/>
    <property type="match status" value="1"/>
</dbReference>
<organism evidence="6 7">
    <name type="scientific">Bacterioplanes sanyensis</name>
    <dbReference type="NCBI Taxonomy" id="1249553"/>
    <lineage>
        <taxon>Bacteria</taxon>
        <taxon>Pseudomonadati</taxon>
        <taxon>Pseudomonadota</taxon>
        <taxon>Gammaproteobacteria</taxon>
        <taxon>Oceanospirillales</taxon>
        <taxon>Oceanospirillaceae</taxon>
        <taxon>Bacterioplanes</taxon>
    </lineage>
</organism>
<evidence type="ECO:0000256" key="2">
    <source>
        <dbReference type="ARBA" id="ARBA00009477"/>
    </source>
</evidence>
<dbReference type="RefSeq" id="WP_094060615.1">
    <property type="nucleotide sequence ID" value="NZ_CP022530.1"/>
</dbReference>
<dbReference type="Pfam" id="PF25967">
    <property type="entry name" value="RND-MFP_C"/>
    <property type="match status" value="1"/>
</dbReference>
<keyword evidence="3" id="KW-0813">Transport</keyword>
<evidence type="ECO:0000256" key="3">
    <source>
        <dbReference type="ARBA" id="ARBA00022448"/>
    </source>
</evidence>
<accession>A0A222FK67</accession>
<dbReference type="InterPro" id="IPR006143">
    <property type="entry name" value="RND_pump_MFP"/>
</dbReference>
<dbReference type="EMBL" id="CP022530">
    <property type="protein sequence ID" value="ASP39437.1"/>
    <property type="molecule type" value="Genomic_DNA"/>
</dbReference>
<dbReference type="Pfam" id="PF25917">
    <property type="entry name" value="BSH_RND"/>
    <property type="match status" value="1"/>
</dbReference>
<evidence type="ECO:0000259" key="5">
    <source>
        <dbReference type="Pfam" id="PF25967"/>
    </source>
</evidence>
<dbReference type="Proteomes" id="UP000202440">
    <property type="component" value="Chromosome"/>
</dbReference>
<sequence>MRSFTLVAVAAVAISGCQPADNIVSAPDQARPAKLYHVPNPGEQLMRRFPAKVQAAEQAALAFRVPGELQSLPAQPGQSVNRGDLLASLDPSDYRIKVNDRQARYELAKAQFDRIEGLYRQQQVSRSQFDQAKAELDISDAALQAAQTDLSYTRLKAPFKGEIAEVYTDNHQPVAAGRTVIMLQARDQLEVKIQVPENLMARIADSDRSATYNPEVEFEAIPGQRFIATYKEHTAQADPATGSFTTTLTLPRPPELNVLPGMSASVYVDLKQVLADQPTVLMVPSGAVVQHANQQEGSGEASVWVVSADMTLERRSVEVGRITSQGIEIQSGLQPGETILAAGVHQASVGMRVRPWVRERGL</sequence>
<evidence type="ECO:0000313" key="6">
    <source>
        <dbReference type="EMBL" id="ASP39437.1"/>
    </source>
</evidence>
<dbReference type="InterPro" id="IPR058625">
    <property type="entry name" value="MdtA-like_BSH"/>
</dbReference>
<dbReference type="Gene3D" id="2.40.30.170">
    <property type="match status" value="1"/>
</dbReference>
<dbReference type="GO" id="GO:0015562">
    <property type="term" value="F:efflux transmembrane transporter activity"/>
    <property type="evidence" value="ECO:0007669"/>
    <property type="project" value="TreeGrafter"/>
</dbReference>
<dbReference type="KEGG" id="bsan:CHH28_12470"/>
<evidence type="ECO:0000313" key="7">
    <source>
        <dbReference type="Proteomes" id="UP000202440"/>
    </source>
</evidence>
<gene>
    <name evidence="6" type="ORF">CHH28_12470</name>
</gene>